<gene>
    <name evidence="7" type="ORF">GCL57_00090</name>
</gene>
<evidence type="ECO:0000313" key="7">
    <source>
        <dbReference type="EMBL" id="KAB8033128.1"/>
    </source>
</evidence>
<dbReference type="GO" id="GO:0003677">
    <property type="term" value="F:DNA binding"/>
    <property type="evidence" value="ECO:0007669"/>
    <property type="project" value="InterPro"/>
</dbReference>
<proteinExistence type="predicted"/>
<feature type="binding site" evidence="5">
    <location>
        <begin position="181"/>
        <end position="188"/>
    </location>
    <ligand>
        <name>ATP</name>
        <dbReference type="ChEBI" id="CHEBI:30616"/>
    </ligand>
</feature>
<dbReference type="SUPFAM" id="SSF52540">
    <property type="entry name" value="P-loop containing nucleoside triphosphate hydrolases"/>
    <property type="match status" value="1"/>
</dbReference>
<dbReference type="InterPro" id="IPR014016">
    <property type="entry name" value="UvrD-like_ATP-bd"/>
</dbReference>
<evidence type="ECO:0000256" key="5">
    <source>
        <dbReference type="PROSITE-ProRule" id="PRU00560"/>
    </source>
</evidence>
<keyword evidence="8" id="KW-1185">Reference proteome</keyword>
<dbReference type="PANTHER" id="PTHR11070">
    <property type="entry name" value="UVRD / RECB / PCRA DNA HELICASE FAMILY MEMBER"/>
    <property type="match status" value="1"/>
</dbReference>
<dbReference type="GO" id="GO:0000725">
    <property type="term" value="P:recombinational repair"/>
    <property type="evidence" value="ECO:0007669"/>
    <property type="project" value="TreeGrafter"/>
</dbReference>
<dbReference type="RefSeq" id="WP_152211216.1">
    <property type="nucleotide sequence ID" value="NZ_WFLN01000004.1"/>
</dbReference>
<comment type="caution">
    <text evidence="7">The sequence shown here is derived from an EMBL/GenBank/DDBJ whole genome shotgun (WGS) entry which is preliminary data.</text>
</comment>
<dbReference type="Gene3D" id="3.40.50.300">
    <property type="entry name" value="P-loop containing nucleotide triphosphate hydrolases"/>
    <property type="match status" value="3"/>
</dbReference>
<sequence>MSLYNEKEPLKIAQKVEDEFHSLYKRIEPVEPWKAYLALKNEKNEFEFRIGATTNKKERIIDWRHPISQHWYNKVELGDEIELEAPFNKDIYGAVAALGKAESSAGNLFSLEWHGPNGIANIIRLEDGTFIELEQTHTIDNKEIILAKPQQEGLQDLISLLTPEQYKLITQKTSEPLIIQGRAGSGKTSVALHRVAWLLWEDLETQQNNNGLGAKTRVLVVMFNRALQNFVSQSIKLLKLEDKIEISTFHSWAMAALDKIYKGEINPINNQRFQNLMKNNFITENEQTKLAKSHAGISLLMEDFVKAQAKKTWEIIEIKCSAYDENNLCLKFKRQPIAYLQDLIDLKKELARLLLITEDENQKNRLEQIEYVVKKIYERALLYKEDLLNLFSNPQWLMKYIPGLTEEDAQTLAKKQKLIQADYKAESAKVGKYIEFDDYALLLRLIQLKRGGLPDGARGEDVFKFDHLVIDEAQDFGAMQLIVLLNSVNSRTGVTIVGDVNQKIAPEKEFVGWDELAKLLNMGEAKVTRLEVGHRSSLPIMWLADHVIESEAILQGRGGSLPEAISFSSQKLIIEHIAQFILNRMQEAPNAHICVVMRYKKLLNTFITKLQDLLSDKNIEIRAGERENFDFKKGVTITNIHQIKGLEFDSVIVADADIYTWPNDLVTRRLLYVAITRAQENFIALCEGQPTRLLTFLDDLDFWKPVERFIAQQNYKPVELSEEEIEDAFNITDL</sequence>
<organism evidence="7 8">
    <name type="scientific">Fluviispira multicolorata</name>
    <dbReference type="NCBI Taxonomy" id="2654512"/>
    <lineage>
        <taxon>Bacteria</taxon>
        <taxon>Pseudomonadati</taxon>
        <taxon>Bdellovibrionota</taxon>
        <taxon>Oligoflexia</taxon>
        <taxon>Silvanigrellales</taxon>
        <taxon>Silvanigrellaceae</taxon>
        <taxon>Fluviispira</taxon>
    </lineage>
</organism>
<keyword evidence="2 5" id="KW-0378">Hydrolase</keyword>
<dbReference type="Pfam" id="PF00580">
    <property type="entry name" value="UvrD-helicase"/>
    <property type="match status" value="1"/>
</dbReference>
<evidence type="ECO:0000256" key="4">
    <source>
        <dbReference type="ARBA" id="ARBA00022840"/>
    </source>
</evidence>
<dbReference type="PROSITE" id="PS51198">
    <property type="entry name" value="UVRD_HELICASE_ATP_BIND"/>
    <property type="match status" value="1"/>
</dbReference>
<dbReference type="InterPro" id="IPR027417">
    <property type="entry name" value="P-loop_NTPase"/>
</dbReference>
<accession>A0A833N2L6</accession>
<dbReference type="GO" id="GO:0043138">
    <property type="term" value="F:3'-5' DNA helicase activity"/>
    <property type="evidence" value="ECO:0007669"/>
    <property type="project" value="TreeGrafter"/>
</dbReference>
<dbReference type="AlphaFoldDB" id="A0A833N2L6"/>
<reference evidence="7 8" key="1">
    <citation type="submission" date="2019-10" db="EMBL/GenBank/DDBJ databases">
        <title>New genus of Silvanigrellaceae.</title>
        <authorList>
            <person name="Pitt A."/>
            <person name="Hahn M.W."/>
        </authorList>
    </citation>
    <scope>NUCLEOTIDE SEQUENCE [LARGE SCALE GENOMIC DNA]</scope>
    <source>
        <strain evidence="7 8">33A1-SZDP</strain>
    </source>
</reference>
<evidence type="ECO:0000259" key="6">
    <source>
        <dbReference type="PROSITE" id="PS51198"/>
    </source>
</evidence>
<dbReference type="PANTHER" id="PTHR11070:SF17">
    <property type="entry name" value="DNA HELICASE IV"/>
    <property type="match status" value="1"/>
</dbReference>
<protein>
    <submittedName>
        <fullName evidence="7">AAA family ATPase</fullName>
    </submittedName>
</protein>
<evidence type="ECO:0000256" key="2">
    <source>
        <dbReference type="ARBA" id="ARBA00022801"/>
    </source>
</evidence>
<keyword evidence="1 5" id="KW-0547">Nucleotide-binding</keyword>
<keyword evidence="4 5" id="KW-0067">ATP-binding</keyword>
<keyword evidence="3 5" id="KW-0347">Helicase</keyword>
<dbReference type="GO" id="GO:0005524">
    <property type="term" value="F:ATP binding"/>
    <property type="evidence" value="ECO:0007669"/>
    <property type="project" value="UniProtKB-UniRule"/>
</dbReference>
<dbReference type="InterPro" id="IPR027785">
    <property type="entry name" value="UvrD-like_helicase_C"/>
</dbReference>
<dbReference type="EMBL" id="WFLN01000004">
    <property type="protein sequence ID" value="KAB8033128.1"/>
    <property type="molecule type" value="Genomic_DNA"/>
</dbReference>
<evidence type="ECO:0000313" key="8">
    <source>
        <dbReference type="Proteomes" id="UP000442694"/>
    </source>
</evidence>
<evidence type="ECO:0000256" key="3">
    <source>
        <dbReference type="ARBA" id="ARBA00022806"/>
    </source>
</evidence>
<feature type="domain" description="UvrD-like helicase ATP-binding" evidence="6">
    <location>
        <begin position="160"/>
        <end position="537"/>
    </location>
</feature>
<dbReference type="Proteomes" id="UP000442694">
    <property type="component" value="Unassembled WGS sequence"/>
</dbReference>
<dbReference type="GO" id="GO:0016787">
    <property type="term" value="F:hydrolase activity"/>
    <property type="evidence" value="ECO:0007669"/>
    <property type="project" value="UniProtKB-UniRule"/>
</dbReference>
<name>A0A833N2L6_9BACT</name>
<dbReference type="InterPro" id="IPR000212">
    <property type="entry name" value="DNA_helicase_UvrD/REP"/>
</dbReference>
<dbReference type="Pfam" id="PF13538">
    <property type="entry name" value="UvrD_C_2"/>
    <property type="match status" value="1"/>
</dbReference>
<evidence type="ECO:0000256" key="1">
    <source>
        <dbReference type="ARBA" id="ARBA00022741"/>
    </source>
</evidence>